<feature type="compositionally biased region" description="Polar residues" evidence="11">
    <location>
        <begin position="358"/>
        <end position="367"/>
    </location>
</feature>
<dbReference type="RefSeq" id="WP_151058633.1">
    <property type="nucleotide sequence ID" value="NZ_CP044222.1"/>
</dbReference>
<sequence>MNFFEHQDRARRKTLQLVLLFILGVISLILTLTLAVGMFLYFQQGSAGSTGQGQLPSVSQVFSTEQLPLLGGIALAVCAVVLLGSLFRRMQLGSGGHTVAEALGGRLLNTATRDANEKRILNVVEEMALASGIAVPPVYLLDDDGINAFAAGFNPQDAVIGITRGAIELLSRDELQGVIAHEFSHILHGDMRLNIRLISWLYGILLLGLIGRFLLSSLRFRRVRSSRNDKSAAVMMLLGVGLLIVGYAGSFFGNLIKAAVSRQREFLADASAVQYTRNPQGIAGALKKIGGHYAGSSLNAPGANEFSHMYFGSSGSSGLTSLLATHPPLEERIKRVDPGWNGELPQPERPTQAEIAQEESQQPTGSGDMQASALAAMAMTASSVNAHQAAQHSMAAMGDPDAAHLAYARNLLQALDEQLLAAAHEPFSARALIYGLLLSDDAQIREQQLIELEQQAHPDTYAMLKQHLNALISLDARLRLPLTDLALPALKQLTAEQYKTFKSCMDLLIRADNKISLFEWSLRKIVIGHLEGRRQSAKRFKLKNCHPEMQRLITLFAHAGHSDQATAAKAYQETAAQLQIHEDFSQSERPSLKQLELDLNKLAHLRPLQKPSLLQALVTCASHDGRISVTEAELLRAIADCLDCPLPPLLAEKDPYGA</sequence>
<name>A0A5J6LID6_9GAMM</name>
<keyword evidence="10 12" id="KW-0472">Membrane</keyword>
<dbReference type="GO" id="GO:0046872">
    <property type="term" value="F:metal ion binding"/>
    <property type="evidence" value="ECO:0007669"/>
    <property type="project" value="UniProtKB-KW"/>
</dbReference>
<dbReference type="Proteomes" id="UP000325606">
    <property type="component" value="Chromosome"/>
</dbReference>
<protein>
    <submittedName>
        <fullName evidence="14">M48 family metallopeptidase</fullName>
    </submittedName>
</protein>
<evidence type="ECO:0000313" key="15">
    <source>
        <dbReference type="Proteomes" id="UP000325606"/>
    </source>
</evidence>
<feature type="transmembrane region" description="Helical" evidence="12">
    <location>
        <begin position="235"/>
        <end position="256"/>
    </location>
</feature>
<dbReference type="InterPro" id="IPR001915">
    <property type="entry name" value="Peptidase_M48"/>
</dbReference>
<feature type="region of interest" description="Disordered" evidence="11">
    <location>
        <begin position="336"/>
        <end position="371"/>
    </location>
</feature>
<evidence type="ECO:0000259" key="13">
    <source>
        <dbReference type="Pfam" id="PF01435"/>
    </source>
</evidence>
<proteinExistence type="predicted"/>
<feature type="transmembrane region" description="Helical" evidence="12">
    <location>
        <begin position="67"/>
        <end position="87"/>
    </location>
</feature>
<evidence type="ECO:0000313" key="14">
    <source>
        <dbReference type="EMBL" id="QEW08325.1"/>
    </source>
</evidence>
<feature type="domain" description="Peptidase M48" evidence="13">
    <location>
        <begin position="116"/>
        <end position="336"/>
    </location>
</feature>
<dbReference type="GO" id="GO:0004222">
    <property type="term" value="F:metalloendopeptidase activity"/>
    <property type="evidence" value="ECO:0007669"/>
    <property type="project" value="InterPro"/>
</dbReference>
<keyword evidence="7" id="KW-0862">Zinc</keyword>
<keyword evidence="4 12" id="KW-0812">Transmembrane</keyword>
<keyword evidence="3" id="KW-0645">Protease</keyword>
<evidence type="ECO:0000256" key="1">
    <source>
        <dbReference type="ARBA" id="ARBA00001947"/>
    </source>
</evidence>
<organism evidence="14 15">
    <name type="scientific">Nitrincola iocasae</name>
    <dbReference type="NCBI Taxonomy" id="2614693"/>
    <lineage>
        <taxon>Bacteria</taxon>
        <taxon>Pseudomonadati</taxon>
        <taxon>Pseudomonadota</taxon>
        <taxon>Gammaproteobacteria</taxon>
        <taxon>Oceanospirillales</taxon>
        <taxon>Oceanospirillaceae</taxon>
        <taxon>Nitrincola</taxon>
    </lineage>
</organism>
<reference evidence="14 15" key="1">
    <citation type="submission" date="2019-09" db="EMBL/GenBank/DDBJ databases">
        <title>Nitrincola iocasae sp. nov., a bacterium isolated from the sediment collected at a cold seep field in South China Sea.</title>
        <authorList>
            <person name="Zhang H."/>
            <person name="Wang H."/>
            <person name="Li C."/>
        </authorList>
    </citation>
    <scope>NUCLEOTIDE SEQUENCE [LARGE SCALE GENOMIC DNA]</scope>
    <source>
        <strain evidence="14 15">KXZD1103</strain>
    </source>
</reference>
<evidence type="ECO:0000256" key="5">
    <source>
        <dbReference type="ARBA" id="ARBA00022723"/>
    </source>
</evidence>
<keyword evidence="5" id="KW-0479">Metal-binding</keyword>
<dbReference type="GO" id="GO:0006508">
    <property type="term" value="P:proteolysis"/>
    <property type="evidence" value="ECO:0007669"/>
    <property type="project" value="UniProtKB-KW"/>
</dbReference>
<keyword evidence="9" id="KW-0482">Metalloprotease</keyword>
<gene>
    <name evidence="14" type="ORF">F5I99_18520</name>
</gene>
<feature type="transmembrane region" description="Helical" evidence="12">
    <location>
        <begin position="17"/>
        <end position="42"/>
    </location>
</feature>
<dbReference type="InterPro" id="IPR050083">
    <property type="entry name" value="HtpX_protease"/>
</dbReference>
<evidence type="ECO:0000256" key="11">
    <source>
        <dbReference type="SAM" id="MobiDB-lite"/>
    </source>
</evidence>
<evidence type="ECO:0000256" key="12">
    <source>
        <dbReference type="SAM" id="Phobius"/>
    </source>
</evidence>
<dbReference type="PANTHER" id="PTHR43221">
    <property type="entry name" value="PROTEASE HTPX"/>
    <property type="match status" value="1"/>
</dbReference>
<keyword evidence="15" id="KW-1185">Reference proteome</keyword>
<dbReference type="PANTHER" id="PTHR43221:SF2">
    <property type="entry name" value="PROTEASE HTPX HOMOLOG"/>
    <property type="match status" value="1"/>
</dbReference>
<keyword evidence="8 12" id="KW-1133">Transmembrane helix</keyword>
<evidence type="ECO:0000256" key="3">
    <source>
        <dbReference type="ARBA" id="ARBA00022670"/>
    </source>
</evidence>
<feature type="transmembrane region" description="Helical" evidence="12">
    <location>
        <begin position="197"/>
        <end position="215"/>
    </location>
</feature>
<evidence type="ECO:0000256" key="4">
    <source>
        <dbReference type="ARBA" id="ARBA00022692"/>
    </source>
</evidence>
<accession>A0A5J6LID6</accession>
<evidence type="ECO:0000256" key="9">
    <source>
        <dbReference type="ARBA" id="ARBA00023049"/>
    </source>
</evidence>
<evidence type="ECO:0000256" key="2">
    <source>
        <dbReference type="ARBA" id="ARBA00022475"/>
    </source>
</evidence>
<evidence type="ECO:0000256" key="10">
    <source>
        <dbReference type="ARBA" id="ARBA00023136"/>
    </source>
</evidence>
<evidence type="ECO:0000256" key="7">
    <source>
        <dbReference type="ARBA" id="ARBA00022833"/>
    </source>
</evidence>
<dbReference type="Pfam" id="PF01435">
    <property type="entry name" value="Peptidase_M48"/>
    <property type="match status" value="1"/>
</dbReference>
<evidence type="ECO:0000256" key="8">
    <source>
        <dbReference type="ARBA" id="ARBA00022989"/>
    </source>
</evidence>
<dbReference type="Gene3D" id="3.30.2010.10">
    <property type="entry name" value="Metalloproteases ('zincins'), catalytic domain"/>
    <property type="match status" value="1"/>
</dbReference>
<evidence type="ECO:0000256" key="6">
    <source>
        <dbReference type="ARBA" id="ARBA00022801"/>
    </source>
</evidence>
<keyword evidence="6" id="KW-0378">Hydrolase</keyword>
<dbReference type="EMBL" id="CP044222">
    <property type="protein sequence ID" value="QEW08325.1"/>
    <property type="molecule type" value="Genomic_DNA"/>
</dbReference>
<keyword evidence="2" id="KW-1003">Cell membrane</keyword>
<dbReference type="AlphaFoldDB" id="A0A5J6LID6"/>
<comment type="cofactor">
    <cofactor evidence="1">
        <name>Zn(2+)</name>
        <dbReference type="ChEBI" id="CHEBI:29105"/>
    </cofactor>
</comment>
<dbReference type="CDD" id="cd07340">
    <property type="entry name" value="M48B_Htpx_like"/>
    <property type="match status" value="1"/>
</dbReference>
<dbReference type="KEGG" id="nik:F5I99_18520"/>